<feature type="domain" description="Transposase zinc-ribbon" evidence="1">
    <location>
        <begin position="110"/>
        <end position="150"/>
    </location>
</feature>
<organism evidence="3">
    <name type="scientific">viral metagenome</name>
    <dbReference type="NCBI Taxonomy" id="1070528"/>
    <lineage>
        <taxon>unclassified sequences</taxon>
        <taxon>metagenomes</taxon>
        <taxon>organismal metagenomes</taxon>
    </lineage>
</organism>
<dbReference type="InterPro" id="IPR024442">
    <property type="entry name" value="Transposase_Zn_ribbon"/>
</dbReference>
<sequence>MRIINLTRNKTTVEQAGDGVKEPNNKDKVINLLSFDQIPTNKEIYLRAHELAKIADNAEGAMIKEPSWLMGALETELLDLMIKPLYSFTKLVENNICMHTGFVGPYQPDKLFWPKGQNTVVCARCGEVDNVYNFQHTDTFGLFHCNTCDKEFKVWW</sequence>
<dbReference type="Pfam" id="PF12760">
    <property type="entry name" value="Zn_ribbon_IS1595"/>
    <property type="match status" value="1"/>
</dbReference>
<dbReference type="AlphaFoldDB" id="A0A6M3MDN1"/>
<gene>
    <name evidence="2" type="ORF">MM171A01842_0013</name>
    <name evidence="3" type="ORF">MM171B00686_0020</name>
</gene>
<name>A0A6M3MDN1_9ZZZZ</name>
<accession>A0A6M3MDN1</accession>
<dbReference type="EMBL" id="MT143578">
    <property type="protein sequence ID" value="QJA98417.1"/>
    <property type="molecule type" value="Genomic_DNA"/>
</dbReference>
<evidence type="ECO:0000313" key="3">
    <source>
        <dbReference type="EMBL" id="QJB03495.1"/>
    </source>
</evidence>
<protein>
    <submittedName>
        <fullName evidence="3">Putative transposase</fullName>
    </submittedName>
</protein>
<evidence type="ECO:0000313" key="2">
    <source>
        <dbReference type="EMBL" id="QJA98417.1"/>
    </source>
</evidence>
<reference evidence="3" key="1">
    <citation type="submission" date="2020-03" db="EMBL/GenBank/DDBJ databases">
        <title>The deep terrestrial virosphere.</title>
        <authorList>
            <person name="Holmfeldt K."/>
            <person name="Nilsson E."/>
            <person name="Simone D."/>
            <person name="Lopez-Fernandez M."/>
            <person name="Wu X."/>
            <person name="de Brujin I."/>
            <person name="Lundin D."/>
            <person name="Andersson A."/>
            <person name="Bertilsson S."/>
            <person name="Dopson M."/>
        </authorList>
    </citation>
    <scope>NUCLEOTIDE SEQUENCE</scope>
    <source>
        <strain evidence="2">MM171A01842</strain>
        <strain evidence="3">MM171B00686</strain>
    </source>
</reference>
<evidence type="ECO:0000259" key="1">
    <source>
        <dbReference type="Pfam" id="PF12760"/>
    </source>
</evidence>
<proteinExistence type="predicted"/>
<dbReference type="EMBL" id="MT143848">
    <property type="protein sequence ID" value="QJB03495.1"/>
    <property type="molecule type" value="Genomic_DNA"/>
</dbReference>